<dbReference type="PANTHER" id="PTHR34448">
    <property type="entry name" value="AMINOPEPTIDASE"/>
    <property type="match status" value="1"/>
</dbReference>
<evidence type="ECO:0000313" key="3">
    <source>
        <dbReference type="Proteomes" id="UP000464787"/>
    </source>
</evidence>
<proteinExistence type="predicted"/>
<accession>A0A857J777</accession>
<dbReference type="InterPro" id="IPR058739">
    <property type="entry name" value="NicX"/>
</dbReference>
<keyword evidence="3" id="KW-1185">Reference proteome</keyword>
<dbReference type="InterPro" id="IPR052170">
    <property type="entry name" value="M29_Exopeptidase"/>
</dbReference>
<dbReference type="EMBL" id="CP047650">
    <property type="protein sequence ID" value="QHI99696.1"/>
    <property type="molecule type" value="Genomic_DNA"/>
</dbReference>
<evidence type="ECO:0000256" key="1">
    <source>
        <dbReference type="ARBA" id="ARBA00022723"/>
    </source>
</evidence>
<dbReference type="PANTHER" id="PTHR34448:SF1">
    <property type="entry name" value="BLL6088 PROTEIN"/>
    <property type="match status" value="1"/>
</dbReference>
<dbReference type="GO" id="GO:0046872">
    <property type="term" value="F:metal ion binding"/>
    <property type="evidence" value="ECO:0007669"/>
    <property type="project" value="UniProtKB-KW"/>
</dbReference>
<keyword evidence="1" id="KW-0479">Metal-binding</keyword>
<dbReference type="Proteomes" id="UP000464787">
    <property type="component" value="Chromosome"/>
</dbReference>
<dbReference type="AlphaFoldDB" id="A0A857J777"/>
<dbReference type="Pfam" id="PF26233">
    <property type="entry name" value="NicX"/>
    <property type="match status" value="1"/>
</dbReference>
<gene>
    <name evidence="2" type="ORF">GT347_17965</name>
</gene>
<keyword evidence="2" id="KW-0560">Oxidoreductase</keyword>
<dbReference type="SUPFAM" id="SSF144052">
    <property type="entry name" value="Thermophilic metalloprotease-like"/>
    <property type="match status" value="1"/>
</dbReference>
<dbReference type="GO" id="GO:0051213">
    <property type="term" value="F:dioxygenase activity"/>
    <property type="evidence" value="ECO:0007669"/>
    <property type="project" value="UniProtKB-KW"/>
</dbReference>
<evidence type="ECO:0000313" key="2">
    <source>
        <dbReference type="EMBL" id="QHI99696.1"/>
    </source>
</evidence>
<keyword evidence="2" id="KW-0223">Dioxygenase</keyword>
<dbReference type="RefSeq" id="WP_160553507.1">
    <property type="nucleotide sequence ID" value="NZ_CP047650.1"/>
</dbReference>
<name>A0A857J777_9BURK</name>
<protein>
    <submittedName>
        <fullName evidence="2">2,5-dihydroxypyridine 5,6-dioxygenase</fullName>
    </submittedName>
</protein>
<organism evidence="2 3">
    <name type="scientific">Xylophilus rhododendri</name>
    <dbReference type="NCBI Taxonomy" id="2697032"/>
    <lineage>
        <taxon>Bacteria</taxon>
        <taxon>Pseudomonadati</taxon>
        <taxon>Pseudomonadota</taxon>
        <taxon>Betaproteobacteria</taxon>
        <taxon>Burkholderiales</taxon>
        <taxon>Xylophilus</taxon>
    </lineage>
</organism>
<sequence>MPVSDHQLIGAWKQVLALSRLERGQTVTILTGAATHPQTLACALIATQDMGAIVNRLDLPPVNGEKAHSRDSLAYLGTTPLTGNPAAIAMLKASDLVLDLMTLLFSPEQHDILSSGTKILLAVEPPEVLARLVPTEADRARVKAAAARIGKAKEMRVVSAAGTDIRFALGEFPVISEYGFVDEPGRWDHWPSGFALTFPDEGGSQGTIVIDKGDILLPQKRYCSERIVLTVENGYATKIEGGIDAALLADYMAGFDDPESFAISHIGWGLQPRSRWSTLGLYDREATIGMDARAFEGNFLFSLGPNNEAGGSRTTTCHIDIPLRKCTVSLDGQDVVRQGQVLESQG</sequence>
<reference evidence="2 3" key="1">
    <citation type="submission" date="2020-01" db="EMBL/GenBank/DDBJ databases">
        <title>Genome sequencing of strain KACC 21265.</title>
        <authorList>
            <person name="Heo J."/>
            <person name="Kim S.-J."/>
            <person name="Kim J.-S."/>
            <person name="Hong S.-B."/>
            <person name="Kwon S.-W."/>
        </authorList>
    </citation>
    <scope>NUCLEOTIDE SEQUENCE [LARGE SCALE GENOMIC DNA]</scope>
    <source>
        <strain evidence="2 3">KACC 21265</strain>
    </source>
</reference>
<dbReference type="KEGG" id="xyk:GT347_17965"/>